<comment type="catalytic activity">
    <reaction evidence="17">
        <text>L-lysyl-[protein] + acetyl-CoA = N(6)-acetyl-L-lysyl-[protein] + CoA + H(+)</text>
        <dbReference type="Rhea" id="RHEA:45948"/>
        <dbReference type="Rhea" id="RHEA-COMP:9752"/>
        <dbReference type="Rhea" id="RHEA-COMP:10731"/>
        <dbReference type="ChEBI" id="CHEBI:15378"/>
        <dbReference type="ChEBI" id="CHEBI:29969"/>
        <dbReference type="ChEBI" id="CHEBI:57287"/>
        <dbReference type="ChEBI" id="CHEBI:57288"/>
        <dbReference type="ChEBI" id="CHEBI:61930"/>
        <dbReference type="EC" id="2.3.1.48"/>
    </reaction>
</comment>
<evidence type="ECO:0000256" key="6">
    <source>
        <dbReference type="ARBA" id="ARBA00022553"/>
    </source>
</evidence>
<dbReference type="EMBL" id="GDHF01005659">
    <property type="protein sequence ID" value="JAI46655.1"/>
    <property type="molecule type" value="Transcribed_RNA"/>
</dbReference>
<evidence type="ECO:0000256" key="16">
    <source>
        <dbReference type="ARBA" id="ARBA00023242"/>
    </source>
</evidence>
<keyword evidence="15" id="KW-0010">Activator</keyword>
<dbReference type="GO" id="GO:0008270">
    <property type="term" value="F:zinc ion binding"/>
    <property type="evidence" value="ECO:0007669"/>
    <property type="project" value="UniProtKB-KW"/>
</dbReference>
<dbReference type="InterPro" id="IPR016181">
    <property type="entry name" value="Acyl_CoA_acyltransferase"/>
</dbReference>
<keyword evidence="6" id="KW-0597">Phosphoprotein</keyword>
<evidence type="ECO:0000256" key="2">
    <source>
        <dbReference type="ARBA" id="ARBA00010107"/>
    </source>
</evidence>
<reference evidence="25" key="1">
    <citation type="submission" date="2015-06" db="EMBL/GenBank/DDBJ databases">
        <authorList>
            <person name="Hoefler B.C."/>
            <person name="Straight P.D."/>
        </authorList>
    </citation>
    <scope>NUCLEOTIDE SEQUENCE</scope>
</reference>
<dbReference type="SUPFAM" id="SSF55729">
    <property type="entry name" value="Acyl-CoA N-acyltransferases (Nat)"/>
    <property type="match status" value="1"/>
</dbReference>
<dbReference type="GO" id="GO:0040029">
    <property type="term" value="P:epigenetic regulation of gene expression"/>
    <property type="evidence" value="ECO:0007669"/>
    <property type="project" value="UniProtKB-ARBA"/>
</dbReference>
<dbReference type="PANTHER" id="PTHR10615">
    <property type="entry name" value="HISTONE ACETYLTRANSFERASE"/>
    <property type="match status" value="1"/>
</dbReference>
<dbReference type="InterPro" id="IPR002717">
    <property type="entry name" value="HAT_MYST-type"/>
</dbReference>
<dbReference type="Gene3D" id="3.30.40.10">
    <property type="entry name" value="Zinc/RING finger domain, C3HC4 (zinc finger)"/>
    <property type="match status" value="1"/>
</dbReference>
<evidence type="ECO:0000256" key="8">
    <source>
        <dbReference type="ARBA" id="ARBA00022723"/>
    </source>
</evidence>
<protein>
    <recommendedName>
        <fullName evidence="3">histone acetyltransferase</fullName>
        <ecNumber evidence="3">2.3.1.48</ecNumber>
    </recommendedName>
</protein>
<dbReference type="SUPFAM" id="SSF57903">
    <property type="entry name" value="FYVE/PHD zinc finger"/>
    <property type="match status" value="1"/>
</dbReference>
<feature type="compositionally biased region" description="Basic residues" evidence="20">
    <location>
        <begin position="1186"/>
        <end position="1198"/>
    </location>
</feature>
<feature type="domain" description="SAMD1-like winged helix (WH)" evidence="24">
    <location>
        <begin position="5"/>
        <end position="81"/>
    </location>
</feature>
<evidence type="ECO:0000256" key="1">
    <source>
        <dbReference type="ARBA" id="ARBA00004123"/>
    </source>
</evidence>
<evidence type="ECO:0000259" key="24">
    <source>
        <dbReference type="PROSITE" id="PS52014"/>
    </source>
</evidence>
<dbReference type="InterPro" id="IPR048589">
    <property type="entry name" value="SAMD1-like_WH"/>
</dbReference>
<feature type="region of interest" description="Disordered" evidence="20">
    <location>
        <begin position="432"/>
        <end position="529"/>
    </location>
</feature>
<dbReference type="PANTHER" id="PTHR10615:SF217">
    <property type="entry name" value="HISTONE ACETYLTRANSFERASE"/>
    <property type="match status" value="1"/>
</dbReference>
<dbReference type="InterPro" id="IPR005818">
    <property type="entry name" value="Histone_H1/H5_H15"/>
</dbReference>
<dbReference type="InterPro" id="IPR019787">
    <property type="entry name" value="Znf_PHD-finger"/>
</dbReference>
<feature type="compositionally biased region" description="Basic and acidic residues" evidence="20">
    <location>
        <begin position="341"/>
        <end position="354"/>
    </location>
</feature>
<gene>
    <name evidence="25" type="primary">Kat6a_0</name>
    <name evidence="26" type="synonym">Kat6a_1</name>
    <name evidence="25" type="ORF">c0_g1_i1</name>
    <name evidence="26" type="ORF">c0_g1_i5</name>
</gene>
<dbReference type="InterPro" id="IPR011011">
    <property type="entry name" value="Znf_FYVE_PHD"/>
</dbReference>
<feature type="active site" description="Proton donor/acceptor" evidence="18">
    <location>
        <position position="958"/>
    </location>
</feature>
<feature type="compositionally biased region" description="Acidic residues" evidence="20">
    <location>
        <begin position="460"/>
        <end position="475"/>
    </location>
</feature>
<keyword evidence="14" id="KW-0007">Acetylation</keyword>
<dbReference type="InterPro" id="IPR050603">
    <property type="entry name" value="MYST_HAT"/>
</dbReference>
<dbReference type="GO" id="GO:0003712">
    <property type="term" value="F:transcription coregulator activity"/>
    <property type="evidence" value="ECO:0007669"/>
    <property type="project" value="TreeGrafter"/>
</dbReference>
<keyword evidence="5" id="KW-1017">Isopeptide bond</keyword>
<dbReference type="Gene3D" id="3.40.630.30">
    <property type="match status" value="1"/>
</dbReference>
<dbReference type="GO" id="GO:0005634">
    <property type="term" value="C:nucleus"/>
    <property type="evidence" value="ECO:0007669"/>
    <property type="project" value="UniProtKB-SubCell"/>
</dbReference>
<proteinExistence type="inferred from homology"/>
<name>A0A0K8VZD6_BACLA</name>
<evidence type="ECO:0000256" key="7">
    <source>
        <dbReference type="ARBA" id="ARBA00022679"/>
    </source>
</evidence>
<keyword evidence="13" id="KW-0156">Chromatin regulator</keyword>
<evidence type="ECO:0000256" key="4">
    <source>
        <dbReference type="ARBA" id="ARBA00022491"/>
    </source>
</evidence>
<dbReference type="Pfam" id="PF00538">
    <property type="entry name" value="Linker_histone"/>
    <property type="match status" value="1"/>
</dbReference>
<feature type="domain" description="PHD-type" evidence="21">
    <location>
        <begin position="180"/>
        <end position="248"/>
    </location>
</feature>
<dbReference type="FunFam" id="3.30.60.60:FF:000001">
    <property type="entry name" value="Histone acetyltransferase"/>
    <property type="match status" value="1"/>
</dbReference>
<evidence type="ECO:0000256" key="12">
    <source>
        <dbReference type="ARBA" id="ARBA00022843"/>
    </source>
</evidence>
<feature type="compositionally biased region" description="Low complexity" evidence="20">
    <location>
        <begin position="450"/>
        <end position="459"/>
    </location>
</feature>
<keyword evidence="9" id="KW-0677">Repeat</keyword>
<evidence type="ECO:0000256" key="18">
    <source>
        <dbReference type="PIRSR" id="PIRSR602717-51"/>
    </source>
</evidence>
<evidence type="ECO:0000256" key="14">
    <source>
        <dbReference type="ARBA" id="ARBA00022990"/>
    </source>
</evidence>
<keyword evidence="12" id="KW-0832">Ubl conjugation</keyword>
<evidence type="ECO:0000256" key="20">
    <source>
        <dbReference type="SAM" id="MobiDB-lite"/>
    </source>
</evidence>
<evidence type="ECO:0000313" key="25">
    <source>
        <dbReference type="EMBL" id="JAI43965.1"/>
    </source>
</evidence>
<dbReference type="Gene3D" id="3.30.60.60">
    <property type="entry name" value="N-acetyl transferase-like"/>
    <property type="match status" value="1"/>
</dbReference>
<evidence type="ECO:0000259" key="21">
    <source>
        <dbReference type="PROSITE" id="PS50016"/>
    </source>
</evidence>
<dbReference type="InterPro" id="IPR036390">
    <property type="entry name" value="WH_DNA-bd_sf"/>
</dbReference>
<feature type="domain" description="MYST-type HAT" evidence="23">
    <location>
        <begin position="782"/>
        <end position="1062"/>
    </location>
</feature>
<evidence type="ECO:0000256" key="5">
    <source>
        <dbReference type="ARBA" id="ARBA00022499"/>
    </source>
</evidence>
<dbReference type="FunFam" id="1.10.10.10:FF:000123">
    <property type="entry name" value="Histone acetyltransferase"/>
    <property type="match status" value="1"/>
</dbReference>
<evidence type="ECO:0000256" key="17">
    <source>
        <dbReference type="ARBA" id="ARBA00048017"/>
    </source>
</evidence>
<dbReference type="GO" id="GO:0010484">
    <property type="term" value="F:histone H3 acetyltransferase activity"/>
    <property type="evidence" value="ECO:0007669"/>
    <property type="project" value="TreeGrafter"/>
</dbReference>
<accession>A0A0K8VZD6</accession>
<comment type="subcellular location">
    <subcellularLocation>
        <location evidence="1">Nucleus</location>
    </subcellularLocation>
</comment>
<dbReference type="Pfam" id="PF21524">
    <property type="entry name" value="SAMD1_WH"/>
    <property type="match status" value="1"/>
</dbReference>
<dbReference type="FunFam" id="3.40.630.30:FF:000001">
    <property type="entry name" value="Histone acetyltransferase"/>
    <property type="match status" value="1"/>
</dbReference>
<dbReference type="InterPro" id="IPR001965">
    <property type="entry name" value="Znf_PHD"/>
</dbReference>
<feature type="region of interest" description="Disordered" evidence="20">
    <location>
        <begin position="313"/>
        <end position="354"/>
    </location>
</feature>
<keyword evidence="4" id="KW-0678">Repressor</keyword>
<dbReference type="OrthoDB" id="787137at2759"/>
<evidence type="ECO:0000256" key="9">
    <source>
        <dbReference type="ARBA" id="ARBA00022737"/>
    </source>
</evidence>
<sequence length="1198" mass="135508">MRESAHDISLDTWKQWILEAISKIRSQKQRPSVQRICQAIGSHHKFHEDIVAEKLEEAVESGAVIKVYNKGLHSYKAPMAKRRIKIEKNSNLCKIVAKAVHDLGECEGSTIKTIENYIQKFNNIDLGTDVDFRAIIKSSIRKAVDAGFLVQEGKLYKKGRSLTTPRKSSSTLEVTVTTGDDNCSYCSGDAQKNRNGIPEPLSSCKKCGMSLHTTCANIAAKCKSQSYVLLYMLVTKGSIWYCKNCAECSICTCSDRGPCLLECSACKKIYHLTCLDTVPDKKPKHPYRCNNCILQNFDVVKKEVTKKSLETVKNRSQSGGETFKATRGGKSATPSTSEYAGTRHKEWIGSKQKDKRSMGAVAGISCKRQIIDEIDNNPTTSKLSKYEGSKEMYKDISLSQAIKSSQNLQKSIAHNSHLKMFRQRRQFAGFLNKLDASSNDTKRTKKKTPSDLSSSSSSSDSDEDDNMDFDDDNQDDSTSSGSCSSSSSGSDSSESSSDSSEFDNEEDNYEENDDDDCDSDKSESKSNIFISQIPVKKEINVPAKNYTSQNTKTKDEHWGFAAVAKNRVDIFSQSRNMETDGFALKKCGNLLTGFNKNLVPDEINTRNKQMNYKSLQGIGNEVDQMEKRTVKTTAKKDDCPETSVASAEAAANRGAKKPVVKLQKKKVATLKSAPLDTKRTVYKSDDDEVPYLNESTVIKYQMMENTNYARGVKSFTNEESSSNEKVEYEEVYPENPFENQPLPNGVEQSDITIYKKIRENAAKKITELKSLNALTNANIGPTQERCPSAIEIGKWHIETWYSSPFPQEYARLPKLYLCEFCLKYTKSRSVLDRHQNKCLWKQPPGTEIYRHNDISVFEVDGNINKIYCQNLCLLAKLFLDHKTLYYDVEPFLFYILTKNDKKGCHLVGYFSKEKHCAQKFNVSCILTMPQFQRQGFGRFLIEFSYLLSREEGQVGTPEKPLSDLGRLSYFSYWKSIILEYIYNHRNDGRITFKDIANKTGLTVSDIALAFELLNFIKLRKNEDDIRYQINIKVDWEKVISHYKKLQNSKRIPLETDCLRWSPLLSKSLTGDGTKSSEESFLDNTRSDQTAIERIRSRKSNSLIANNANFIKKETNTHDGGGMQSSKTKLSNFSKDKIASATVELNFHKRKPAHVKNTNTDLKNSMHEVIDESNEPPNQDVPEQKKAARNRSPKNRNEQ</sequence>
<evidence type="ECO:0000256" key="19">
    <source>
        <dbReference type="PROSITE-ProRule" id="PRU00146"/>
    </source>
</evidence>
<feature type="region of interest" description="Disordered" evidence="20">
    <location>
        <begin position="1149"/>
        <end position="1198"/>
    </location>
</feature>
<dbReference type="GO" id="GO:0006357">
    <property type="term" value="P:regulation of transcription by RNA polymerase II"/>
    <property type="evidence" value="ECO:0007669"/>
    <property type="project" value="TreeGrafter"/>
</dbReference>
<keyword evidence="8" id="KW-0479">Metal-binding</keyword>
<keyword evidence="10 19" id="KW-0863">Zinc-finger</keyword>
<organism evidence="25">
    <name type="scientific">Bactrocera latifrons</name>
    <name type="common">Malaysian fruit fly</name>
    <name type="synonym">Chaetodacus latifrons</name>
    <dbReference type="NCBI Taxonomy" id="174628"/>
    <lineage>
        <taxon>Eukaryota</taxon>
        <taxon>Metazoa</taxon>
        <taxon>Ecdysozoa</taxon>
        <taxon>Arthropoda</taxon>
        <taxon>Hexapoda</taxon>
        <taxon>Insecta</taxon>
        <taxon>Pterygota</taxon>
        <taxon>Neoptera</taxon>
        <taxon>Endopterygota</taxon>
        <taxon>Diptera</taxon>
        <taxon>Brachycera</taxon>
        <taxon>Muscomorpha</taxon>
        <taxon>Tephritoidea</taxon>
        <taxon>Tephritidae</taxon>
        <taxon>Bactrocera</taxon>
        <taxon>Bactrocera</taxon>
    </lineage>
</organism>
<dbReference type="GO" id="GO:0003677">
    <property type="term" value="F:DNA binding"/>
    <property type="evidence" value="ECO:0007669"/>
    <property type="project" value="InterPro"/>
</dbReference>
<dbReference type="InterPro" id="IPR036388">
    <property type="entry name" value="WH-like_DNA-bd_sf"/>
</dbReference>
<evidence type="ECO:0000313" key="26">
    <source>
        <dbReference type="EMBL" id="JAI46655.1"/>
    </source>
</evidence>
<keyword evidence="16" id="KW-0539">Nucleus</keyword>
<comment type="similarity">
    <text evidence="2">Belongs to the MYST (SAS/MOZ) family.</text>
</comment>
<dbReference type="PROSITE" id="PS50016">
    <property type="entry name" value="ZF_PHD_2"/>
    <property type="match status" value="1"/>
</dbReference>
<dbReference type="PROSITE" id="PS51504">
    <property type="entry name" value="H15"/>
    <property type="match status" value="1"/>
</dbReference>
<dbReference type="EMBL" id="GDHF01008349">
    <property type="protein sequence ID" value="JAI43965.1"/>
    <property type="molecule type" value="Transcribed_RNA"/>
</dbReference>
<evidence type="ECO:0000256" key="3">
    <source>
        <dbReference type="ARBA" id="ARBA00013184"/>
    </source>
</evidence>
<dbReference type="GO" id="GO:0003682">
    <property type="term" value="F:chromatin binding"/>
    <property type="evidence" value="ECO:0007669"/>
    <property type="project" value="TreeGrafter"/>
</dbReference>
<evidence type="ECO:0000256" key="10">
    <source>
        <dbReference type="ARBA" id="ARBA00022771"/>
    </source>
</evidence>
<evidence type="ECO:0000256" key="15">
    <source>
        <dbReference type="ARBA" id="ARBA00023159"/>
    </source>
</evidence>
<dbReference type="GO" id="GO:0070776">
    <property type="term" value="C:MOZ/MORF histone acetyltransferase complex"/>
    <property type="evidence" value="ECO:0007669"/>
    <property type="project" value="TreeGrafter"/>
</dbReference>
<dbReference type="AlphaFoldDB" id="A0A0K8VZD6"/>
<dbReference type="Pfam" id="PF17772">
    <property type="entry name" value="zf-MYST"/>
    <property type="match status" value="1"/>
</dbReference>
<evidence type="ECO:0000256" key="13">
    <source>
        <dbReference type="ARBA" id="ARBA00022853"/>
    </source>
</evidence>
<feature type="compositionally biased region" description="Acidic residues" evidence="20">
    <location>
        <begin position="500"/>
        <end position="518"/>
    </location>
</feature>
<dbReference type="GO" id="GO:0006334">
    <property type="term" value="P:nucleosome assembly"/>
    <property type="evidence" value="ECO:0007669"/>
    <property type="project" value="InterPro"/>
</dbReference>
<dbReference type="PROSITE" id="PS51726">
    <property type="entry name" value="MYST_HAT"/>
    <property type="match status" value="1"/>
</dbReference>
<dbReference type="SUPFAM" id="SSF46785">
    <property type="entry name" value="Winged helix' DNA-binding domain"/>
    <property type="match status" value="1"/>
</dbReference>
<dbReference type="Gene3D" id="1.10.10.10">
    <property type="entry name" value="Winged helix-like DNA-binding domain superfamily/Winged helix DNA-binding domain"/>
    <property type="match status" value="2"/>
</dbReference>
<dbReference type="GO" id="GO:0000786">
    <property type="term" value="C:nucleosome"/>
    <property type="evidence" value="ECO:0007669"/>
    <property type="project" value="InterPro"/>
</dbReference>
<dbReference type="InterPro" id="IPR040706">
    <property type="entry name" value="Zf-MYST"/>
</dbReference>
<dbReference type="PROSITE" id="PS52014">
    <property type="entry name" value="SAMD1_WH"/>
    <property type="match status" value="1"/>
</dbReference>
<feature type="compositionally biased region" description="Low complexity" evidence="20">
    <location>
        <begin position="476"/>
        <end position="499"/>
    </location>
</feature>
<keyword evidence="11" id="KW-0862">Zinc</keyword>
<evidence type="ECO:0000256" key="11">
    <source>
        <dbReference type="ARBA" id="ARBA00022833"/>
    </source>
</evidence>
<dbReference type="SMART" id="SM00249">
    <property type="entry name" value="PHD"/>
    <property type="match status" value="2"/>
</dbReference>
<dbReference type="PROSITE" id="PS01359">
    <property type="entry name" value="ZF_PHD_1"/>
    <property type="match status" value="1"/>
</dbReference>
<feature type="domain" description="H15" evidence="22">
    <location>
        <begin position="88"/>
        <end position="160"/>
    </location>
</feature>
<keyword evidence="7 25" id="KW-0808">Transferase</keyword>
<dbReference type="EC" id="2.3.1.48" evidence="3"/>
<dbReference type="InterPro" id="IPR013083">
    <property type="entry name" value="Znf_RING/FYVE/PHD"/>
</dbReference>
<evidence type="ECO:0000259" key="23">
    <source>
        <dbReference type="PROSITE" id="PS51726"/>
    </source>
</evidence>
<dbReference type="InterPro" id="IPR019786">
    <property type="entry name" value="Zinc_finger_PHD-type_CS"/>
</dbReference>
<dbReference type="Pfam" id="PF01853">
    <property type="entry name" value="MOZ_SAS"/>
    <property type="match status" value="1"/>
</dbReference>
<evidence type="ECO:0000259" key="22">
    <source>
        <dbReference type="PROSITE" id="PS51504"/>
    </source>
</evidence>